<proteinExistence type="predicted"/>
<organism evidence="2 3">
    <name type="scientific">Ramalina farinacea</name>
    <dbReference type="NCBI Taxonomy" id="258253"/>
    <lineage>
        <taxon>Eukaryota</taxon>
        <taxon>Fungi</taxon>
        <taxon>Dikarya</taxon>
        <taxon>Ascomycota</taxon>
        <taxon>Pezizomycotina</taxon>
        <taxon>Lecanoromycetes</taxon>
        <taxon>OSLEUM clade</taxon>
        <taxon>Lecanoromycetidae</taxon>
        <taxon>Lecanorales</taxon>
        <taxon>Lecanorineae</taxon>
        <taxon>Ramalinaceae</taxon>
        <taxon>Ramalina</taxon>
    </lineage>
</organism>
<dbReference type="Proteomes" id="UP001161017">
    <property type="component" value="Unassembled WGS sequence"/>
</dbReference>
<gene>
    <name evidence="2" type="ORF">OHK93_007714</name>
</gene>
<name>A0AA43QMQ3_9LECA</name>
<evidence type="ECO:0000313" key="2">
    <source>
        <dbReference type="EMBL" id="MDI1488439.1"/>
    </source>
</evidence>
<reference evidence="2" key="1">
    <citation type="journal article" date="2023" name="Genome Biol. Evol.">
        <title>First Whole Genome Sequence and Flow Cytometry Genome Size Data for the Lichen-Forming Fungus Ramalina farinacea (Ascomycota).</title>
        <authorList>
            <person name="Llewellyn T."/>
            <person name="Mian S."/>
            <person name="Hill R."/>
            <person name="Leitch I.J."/>
            <person name="Gaya E."/>
        </authorList>
    </citation>
    <scope>NUCLEOTIDE SEQUENCE</scope>
    <source>
        <strain evidence="2">LIQ254RAFAR</strain>
    </source>
</reference>
<evidence type="ECO:0000313" key="3">
    <source>
        <dbReference type="Proteomes" id="UP001161017"/>
    </source>
</evidence>
<accession>A0AA43QMQ3</accession>
<evidence type="ECO:0000256" key="1">
    <source>
        <dbReference type="SAM" id="MobiDB-lite"/>
    </source>
</evidence>
<feature type="region of interest" description="Disordered" evidence="1">
    <location>
        <begin position="301"/>
        <end position="323"/>
    </location>
</feature>
<dbReference type="EMBL" id="JAPUFD010000007">
    <property type="protein sequence ID" value="MDI1488439.1"/>
    <property type="molecule type" value="Genomic_DNA"/>
</dbReference>
<feature type="region of interest" description="Disordered" evidence="1">
    <location>
        <begin position="176"/>
        <end position="199"/>
    </location>
</feature>
<keyword evidence="3" id="KW-1185">Reference proteome</keyword>
<feature type="compositionally biased region" description="Polar residues" evidence="1">
    <location>
        <begin position="190"/>
        <end position="199"/>
    </location>
</feature>
<sequence>MVFLSQYLTIYKDNEWCLRVLGSNKILAGLPTEESKAAYVLRTVAAGLEEVGKAMGSSIQYPRPCDIEYHINISRRKFPSLPGHITVLNFGQFEDLYLAAIATTKDYLQRLETLIASNFKQPDEVIFVFPNEPLRALGPIRLAWLRACLLAQQDLLEGDLFTRLLSRALDFQAEKSGDANMSTPEPHGNVPSNVSSNKVLGSSNTVETRPAFSTMTGFRQQDLSGGTGHLEMIRGYSCGMIFALLTEKHGPIYPSHTRKDSRTTELPVADREIEAAYQTLSNPHNLDERAKGFDVSTSVRVPCSGHTNDTRVPVPAGDPSREGLYRDASNRVYELDRYANAWSYPTMGATERRYTEARDGTTHQLPRKSLSPEKCTAPQAYPLLYKIPSQTLLIGSQSIQDTCQPSNLSAPFHQSPLGQAGMPPPQGSLDYYASTTLHYYELDYLPLFQRRVFSREELQQPFSKLCDTPPQRPSSRSIIGRRFFNFSRH</sequence>
<protein>
    <submittedName>
        <fullName evidence="2">Uncharacterized protein</fullName>
    </submittedName>
</protein>
<dbReference type="AlphaFoldDB" id="A0AA43QMQ3"/>
<comment type="caution">
    <text evidence="2">The sequence shown here is derived from an EMBL/GenBank/DDBJ whole genome shotgun (WGS) entry which is preliminary data.</text>
</comment>